<dbReference type="Pfam" id="PF17749">
    <property type="entry name" value="MIP-T3_C"/>
    <property type="match status" value="1"/>
</dbReference>
<dbReference type="GO" id="GO:0070507">
    <property type="term" value="P:regulation of microtubule cytoskeleton organization"/>
    <property type="evidence" value="ECO:0007669"/>
    <property type="project" value="TreeGrafter"/>
</dbReference>
<evidence type="ECO:0000256" key="10">
    <source>
        <dbReference type="SAM" id="MobiDB-lite"/>
    </source>
</evidence>
<evidence type="ECO:0000256" key="4">
    <source>
        <dbReference type="ARBA" id="ARBA00022794"/>
    </source>
</evidence>
<evidence type="ECO:0000256" key="5">
    <source>
        <dbReference type="ARBA" id="ARBA00023054"/>
    </source>
</evidence>
<evidence type="ECO:0000256" key="6">
    <source>
        <dbReference type="ARBA" id="ARBA00023212"/>
    </source>
</evidence>
<evidence type="ECO:0000256" key="8">
    <source>
        <dbReference type="ARBA" id="ARBA00043971"/>
    </source>
</evidence>
<gene>
    <name evidence="14" type="primary">LOC113519825</name>
</gene>
<accession>A0A6J1WXC5</accession>
<dbReference type="GO" id="GO:0036064">
    <property type="term" value="C:ciliary basal body"/>
    <property type="evidence" value="ECO:0007669"/>
    <property type="project" value="TreeGrafter"/>
</dbReference>
<evidence type="ECO:0000256" key="3">
    <source>
        <dbReference type="ARBA" id="ARBA00022490"/>
    </source>
</evidence>
<feature type="compositionally biased region" description="Polar residues" evidence="10">
    <location>
        <begin position="202"/>
        <end position="217"/>
    </location>
</feature>
<feature type="compositionally biased region" description="Low complexity" evidence="10">
    <location>
        <begin position="405"/>
        <end position="416"/>
    </location>
</feature>
<dbReference type="GeneID" id="113519825"/>
<dbReference type="GO" id="GO:0048513">
    <property type="term" value="P:animal organ development"/>
    <property type="evidence" value="ECO:0007669"/>
    <property type="project" value="UniProtKB-ARBA"/>
</dbReference>
<comment type="subcellular location">
    <subcellularLocation>
        <location evidence="2">Cytoplasm</location>
        <location evidence="2">Cytoskeleton</location>
        <location evidence="2">Cilium axoneme</location>
    </subcellularLocation>
    <subcellularLocation>
        <location evidence="1">Cytoplasm</location>
        <location evidence="1">Cytoskeleton</location>
        <location evidence="1">Cilium basal body</location>
    </subcellularLocation>
</comment>
<feature type="compositionally biased region" description="Polar residues" evidence="10">
    <location>
        <begin position="364"/>
        <end position="390"/>
    </location>
</feature>
<keyword evidence="5 9" id="KW-0175">Coiled coil</keyword>
<dbReference type="GO" id="GO:0048731">
    <property type="term" value="P:system development"/>
    <property type="evidence" value="ECO:0007669"/>
    <property type="project" value="UniProtKB-ARBA"/>
</dbReference>
<dbReference type="InterPro" id="IPR041476">
    <property type="entry name" value="TRAF3IP1_C"/>
</dbReference>
<dbReference type="GO" id="GO:0060271">
    <property type="term" value="P:cilium assembly"/>
    <property type="evidence" value="ECO:0007669"/>
    <property type="project" value="TreeGrafter"/>
</dbReference>
<dbReference type="InterPro" id="IPR042576">
    <property type="entry name" value="TRAF3IP1_N_sf"/>
</dbReference>
<feature type="compositionally biased region" description="Basic and acidic residues" evidence="10">
    <location>
        <begin position="132"/>
        <end position="201"/>
    </location>
</feature>
<keyword evidence="3" id="KW-0963">Cytoplasm</keyword>
<dbReference type="GO" id="GO:0005930">
    <property type="term" value="C:axoneme"/>
    <property type="evidence" value="ECO:0007669"/>
    <property type="project" value="UniProtKB-SubCell"/>
</dbReference>
<feature type="region of interest" description="Disordered" evidence="10">
    <location>
        <begin position="132"/>
        <end position="233"/>
    </location>
</feature>
<evidence type="ECO:0000256" key="7">
    <source>
        <dbReference type="ARBA" id="ARBA00023273"/>
    </source>
</evidence>
<dbReference type="PANTHER" id="PTHR31363:SF0">
    <property type="entry name" value="TRAF3-INTERACTING PROTEIN 1"/>
    <property type="match status" value="1"/>
</dbReference>
<dbReference type="GO" id="GO:0042073">
    <property type="term" value="P:intraciliary transport"/>
    <property type="evidence" value="ECO:0007669"/>
    <property type="project" value="TreeGrafter"/>
</dbReference>
<dbReference type="InParanoid" id="A0A6J1WXC5"/>
<dbReference type="KEGG" id="gmw:113519825"/>
<feature type="region of interest" description="Disordered" evidence="10">
    <location>
        <begin position="353"/>
        <end position="430"/>
    </location>
</feature>
<dbReference type="RefSeq" id="XP_026760840.2">
    <property type="nucleotide sequence ID" value="XM_026905039.3"/>
</dbReference>
<dbReference type="GO" id="GO:0008017">
    <property type="term" value="F:microtubule binding"/>
    <property type="evidence" value="ECO:0007669"/>
    <property type="project" value="InterPro"/>
</dbReference>
<dbReference type="Gene3D" id="1.10.418.50">
    <property type="entry name" value="Microtubule-binding protein MIP-T3"/>
    <property type="match status" value="1"/>
</dbReference>
<dbReference type="InterPro" id="IPR040468">
    <property type="entry name" value="TRAF3IP1_N"/>
</dbReference>
<evidence type="ECO:0000256" key="1">
    <source>
        <dbReference type="ARBA" id="ARBA00004120"/>
    </source>
</evidence>
<evidence type="ECO:0000256" key="2">
    <source>
        <dbReference type="ARBA" id="ARBA00004430"/>
    </source>
</evidence>
<dbReference type="PANTHER" id="PTHR31363">
    <property type="entry name" value="TRAF3-INTERACTING PROTEIN 1"/>
    <property type="match status" value="1"/>
</dbReference>
<feature type="domain" description="TRAF3-interacting protein 1 N-terminal" evidence="11">
    <location>
        <begin position="10"/>
        <end position="116"/>
    </location>
</feature>
<evidence type="ECO:0000259" key="12">
    <source>
        <dbReference type="Pfam" id="PF17749"/>
    </source>
</evidence>
<name>A0A6J1WXC5_GALME</name>
<dbReference type="AlphaFoldDB" id="A0A6J1WXC5"/>
<dbReference type="Pfam" id="PF10243">
    <property type="entry name" value="MIP-T3"/>
    <property type="match status" value="1"/>
</dbReference>
<keyword evidence="13" id="KW-1185">Reference proteome</keyword>
<evidence type="ECO:0000313" key="13">
    <source>
        <dbReference type="Proteomes" id="UP001652740"/>
    </source>
</evidence>
<dbReference type="GO" id="GO:0030992">
    <property type="term" value="C:intraciliary transport particle B"/>
    <property type="evidence" value="ECO:0007669"/>
    <property type="project" value="TreeGrafter"/>
</dbReference>
<protein>
    <submittedName>
        <fullName evidence="14">TRAF3-interacting protein 1 isoform X1</fullName>
    </submittedName>
</protein>
<feature type="domain" description="TRAF3-interacting protein 1 C-terminal" evidence="12">
    <location>
        <begin position="482"/>
        <end position="624"/>
    </location>
</feature>
<keyword evidence="7" id="KW-0966">Cell projection</keyword>
<proteinExistence type="inferred from homology"/>
<dbReference type="FunCoup" id="A0A6J1WXC5">
    <property type="interactions" value="59"/>
</dbReference>
<feature type="compositionally biased region" description="Basic and acidic residues" evidence="10">
    <location>
        <begin position="353"/>
        <end position="363"/>
    </location>
</feature>
<evidence type="ECO:0000313" key="14">
    <source>
        <dbReference type="RefSeq" id="XP_026760840.2"/>
    </source>
</evidence>
<evidence type="ECO:0000256" key="9">
    <source>
        <dbReference type="SAM" id="Coils"/>
    </source>
</evidence>
<reference evidence="14" key="1">
    <citation type="submission" date="2025-08" db="UniProtKB">
        <authorList>
            <consortium name="RefSeq"/>
        </authorList>
    </citation>
    <scope>IDENTIFICATION</scope>
    <source>
        <tissue evidence="14">Whole larvae</tissue>
    </source>
</reference>
<evidence type="ECO:0000259" key="11">
    <source>
        <dbReference type="Pfam" id="PF10243"/>
    </source>
</evidence>
<sequence>MEKELAPDVIKATQTALGKYVKRPPLSEKLLKKPPFRFLHDIVTTVLKTTGFFEGLFEEEELISDNVKERENKIQFLNKVIYVVGATTGKTLSVKPSKIVAGQEAEKTNDLLQCLALALDKKLTSDEAVKKYKDEKKPVHANEKKSKEIVKSNKKNNDTKKITSKSTEKLTSNKRDTSIRTTNKNENDKSNSSKTKQKENTIIKNESQSKRNTQSKVVTKKPSQEKNINYGADKKLLDEQKDKPTTNDIQINNENLEKISTDNLETDINVTEEDQQNSVVNLSINEYQQKLDDLHAIDNQLNSSLSSQDLMEIEKNKIDESKTFKNEEEVEYKGIEDQKLMTIDVNKINSDNELEHKTNKNDINKQLSRNNSSEKNGDETTSIENKNNVQDPVKQSPVKNDNAARPLSMRPSSSRPGAPRLRDKHENITTEPENLIVGKVNIIAENAPIEEEEDTNVVILEQETMSSSTTQDDQDPLHVSPDQHGHLVQQILESQKEFSQISGKTEIEWQFGAQKAREAVNKEIEQLRYNVQALSRVTNPLGKILDHVQEDVEVMRQELQQWTKIYEETSKQLSKQKLLNEESLLPMHTKVKQLDFDIQEKHDKINNLKVVIHKNSIRIEKLLASGNVQ</sequence>
<dbReference type="InterPro" id="IPR018799">
    <property type="entry name" value="TRAF3IP1"/>
</dbReference>
<keyword evidence="4" id="KW-0970">Cilium biogenesis/degradation</keyword>
<organism evidence="13 14">
    <name type="scientific">Galleria mellonella</name>
    <name type="common">Greater wax moth</name>
    <dbReference type="NCBI Taxonomy" id="7137"/>
    <lineage>
        <taxon>Eukaryota</taxon>
        <taxon>Metazoa</taxon>
        <taxon>Ecdysozoa</taxon>
        <taxon>Arthropoda</taxon>
        <taxon>Hexapoda</taxon>
        <taxon>Insecta</taxon>
        <taxon>Pterygota</taxon>
        <taxon>Neoptera</taxon>
        <taxon>Endopterygota</taxon>
        <taxon>Lepidoptera</taxon>
        <taxon>Glossata</taxon>
        <taxon>Ditrysia</taxon>
        <taxon>Pyraloidea</taxon>
        <taxon>Pyralidae</taxon>
        <taxon>Galleriinae</taxon>
        <taxon>Galleria</taxon>
    </lineage>
</organism>
<comment type="similarity">
    <text evidence="8">Belongs to the TRAF3IP1 family.</text>
</comment>
<feature type="coiled-coil region" evidence="9">
    <location>
        <begin position="517"/>
        <end position="572"/>
    </location>
</feature>
<keyword evidence="6" id="KW-0206">Cytoskeleton</keyword>
<dbReference type="Proteomes" id="UP001652740">
    <property type="component" value="Unplaced"/>
</dbReference>